<sequence length="248" mass="26923">MQDFSILKSLNMPFLPLGSRLTRLTCLALISTILGISVSAIAAYMPSEDTKAPEGPTLSGGRRGGCDDASALDLLALAPQHSVGQTLTTQPTLVWYVPDAKAYNVQLNLYQYTGEGWADIVEGLDIGLSTQGYMSYTVPATLELEIGSVYEWQIVLTCIPDRPSSAQVTGAQFEVVSRPIDLSAVDGNRVQQAQEYAIAGLWYDAMALLSDPLLTPEENDYRRELLTSLAEFEDVEIGAQLRQISAVD</sequence>
<dbReference type="Proteomes" id="UP000481033">
    <property type="component" value="Unassembled WGS sequence"/>
</dbReference>
<keyword evidence="1" id="KW-1133">Transmembrane helix</keyword>
<evidence type="ECO:0000313" key="2">
    <source>
        <dbReference type="EMBL" id="NEZ56744.1"/>
    </source>
</evidence>
<protein>
    <submittedName>
        <fullName evidence="2">DUF928 domain-containing protein</fullName>
    </submittedName>
</protein>
<proteinExistence type="predicted"/>
<evidence type="ECO:0000256" key="1">
    <source>
        <dbReference type="SAM" id="Phobius"/>
    </source>
</evidence>
<reference evidence="2 3" key="1">
    <citation type="journal article" date="2020" name="Microb. Ecol.">
        <title>Ecogenomics of the Marine Benthic Filamentous Cyanobacterium Adonisia.</title>
        <authorList>
            <person name="Walter J.M."/>
            <person name="Coutinho F.H."/>
            <person name="Leomil L."/>
            <person name="Hargreaves P.I."/>
            <person name="Campeao M.E."/>
            <person name="Vieira V.V."/>
            <person name="Silva B.S."/>
            <person name="Fistarol G.O."/>
            <person name="Salomon P.S."/>
            <person name="Sawabe T."/>
            <person name="Mino S."/>
            <person name="Hosokawa M."/>
            <person name="Miyashita H."/>
            <person name="Maruyama F."/>
            <person name="van Verk M.C."/>
            <person name="Dutilh B.E."/>
            <person name="Thompson C.C."/>
            <person name="Thompson F.L."/>
        </authorList>
    </citation>
    <scope>NUCLEOTIDE SEQUENCE [LARGE SCALE GENOMIC DNA]</scope>
    <source>
        <strain evidence="2 3">CCMR0081</strain>
    </source>
</reference>
<keyword evidence="3" id="KW-1185">Reference proteome</keyword>
<dbReference type="EMBL" id="QXHD01000004">
    <property type="protein sequence ID" value="NEZ56744.1"/>
    <property type="molecule type" value="Genomic_DNA"/>
</dbReference>
<organism evidence="2 3">
    <name type="scientific">Adonisia turfae CCMR0081</name>
    <dbReference type="NCBI Taxonomy" id="2292702"/>
    <lineage>
        <taxon>Bacteria</taxon>
        <taxon>Bacillati</taxon>
        <taxon>Cyanobacteriota</taxon>
        <taxon>Adonisia</taxon>
        <taxon>Adonisia turfae</taxon>
    </lineage>
</organism>
<gene>
    <name evidence="2" type="ORF">DXZ20_13860</name>
</gene>
<dbReference type="InterPro" id="IPR010328">
    <property type="entry name" value="DUF928"/>
</dbReference>
<feature type="transmembrane region" description="Helical" evidence="1">
    <location>
        <begin position="21"/>
        <end position="45"/>
    </location>
</feature>
<keyword evidence="1" id="KW-0812">Transmembrane</keyword>
<name>A0A6M0RKI9_9CYAN</name>
<accession>A0A6M0RKI9</accession>
<dbReference type="AlphaFoldDB" id="A0A6M0RKI9"/>
<keyword evidence="1" id="KW-0472">Membrane</keyword>
<dbReference type="Pfam" id="PF06051">
    <property type="entry name" value="DUF928"/>
    <property type="match status" value="1"/>
</dbReference>
<evidence type="ECO:0000313" key="3">
    <source>
        <dbReference type="Proteomes" id="UP000481033"/>
    </source>
</evidence>
<comment type="caution">
    <text evidence="2">The sequence shown here is derived from an EMBL/GenBank/DDBJ whole genome shotgun (WGS) entry which is preliminary data.</text>
</comment>